<accession>A0A4C1ZVS1</accession>
<gene>
    <name evidence="1" type="ORF">EVAR_60787_1</name>
</gene>
<reference evidence="1 2" key="1">
    <citation type="journal article" date="2019" name="Commun. Biol.">
        <title>The bagworm genome reveals a unique fibroin gene that provides high tensile strength.</title>
        <authorList>
            <person name="Kono N."/>
            <person name="Nakamura H."/>
            <person name="Ohtoshi R."/>
            <person name="Tomita M."/>
            <person name="Numata K."/>
            <person name="Arakawa K."/>
        </authorList>
    </citation>
    <scope>NUCLEOTIDE SEQUENCE [LARGE SCALE GENOMIC DNA]</scope>
</reference>
<comment type="caution">
    <text evidence="1">The sequence shown here is derived from an EMBL/GenBank/DDBJ whole genome shotgun (WGS) entry which is preliminary data.</text>
</comment>
<keyword evidence="2" id="KW-1185">Reference proteome</keyword>
<proteinExistence type="predicted"/>
<dbReference type="Proteomes" id="UP000299102">
    <property type="component" value="Unassembled WGS sequence"/>
</dbReference>
<evidence type="ECO:0000313" key="1">
    <source>
        <dbReference type="EMBL" id="GBP90687.1"/>
    </source>
</evidence>
<dbReference type="EMBL" id="BGZK01002103">
    <property type="protein sequence ID" value="GBP90687.1"/>
    <property type="molecule type" value="Genomic_DNA"/>
</dbReference>
<organism evidence="1 2">
    <name type="scientific">Eumeta variegata</name>
    <name type="common">Bagworm moth</name>
    <name type="synonym">Eumeta japonica</name>
    <dbReference type="NCBI Taxonomy" id="151549"/>
    <lineage>
        <taxon>Eukaryota</taxon>
        <taxon>Metazoa</taxon>
        <taxon>Ecdysozoa</taxon>
        <taxon>Arthropoda</taxon>
        <taxon>Hexapoda</taxon>
        <taxon>Insecta</taxon>
        <taxon>Pterygota</taxon>
        <taxon>Neoptera</taxon>
        <taxon>Endopterygota</taxon>
        <taxon>Lepidoptera</taxon>
        <taxon>Glossata</taxon>
        <taxon>Ditrysia</taxon>
        <taxon>Tineoidea</taxon>
        <taxon>Psychidae</taxon>
        <taxon>Oiketicinae</taxon>
        <taxon>Eumeta</taxon>
    </lineage>
</organism>
<dbReference type="AlphaFoldDB" id="A0A4C1ZVS1"/>
<evidence type="ECO:0000313" key="2">
    <source>
        <dbReference type="Proteomes" id="UP000299102"/>
    </source>
</evidence>
<protein>
    <submittedName>
        <fullName evidence="1">Uncharacterized protein</fullName>
    </submittedName>
</protein>
<sequence length="87" mass="9493">MILQPLSLSPLPCPSDLISTQEGGKAFLTPLESGVSTGGGDHADLTSLQILTCAYRLVTIDLHLYNDRQREVVPHQGYRRCVRAVVC</sequence>
<name>A0A4C1ZVS1_EUMVA</name>